<proteinExistence type="predicted"/>
<name>A0AC34R3N8_9BILA</name>
<reference evidence="2" key="1">
    <citation type="submission" date="2022-11" db="UniProtKB">
        <authorList>
            <consortium name="WormBaseParasite"/>
        </authorList>
    </citation>
    <scope>IDENTIFICATION</scope>
</reference>
<dbReference type="WBParaSite" id="JU765_v2.g3046.t1">
    <property type="protein sequence ID" value="JU765_v2.g3046.t1"/>
    <property type="gene ID" value="JU765_v2.g3046"/>
</dbReference>
<accession>A0AC34R3N8</accession>
<evidence type="ECO:0000313" key="2">
    <source>
        <dbReference type="WBParaSite" id="JU765_v2.g3046.t1"/>
    </source>
</evidence>
<protein>
    <submittedName>
        <fullName evidence="2">Uncharacterized protein</fullName>
    </submittedName>
</protein>
<dbReference type="Proteomes" id="UP000887576">
    <property type="component" value="Unplaced"/>
</dbReference>
<evidence type="ECO:0000313" key="1">
    <source>
        <dbReference type="Proteomes" id="UP000887576"/>
    </source>
</evidence>
<sequence length="156" mass="18203">MFIIFIIVLAVAQIILVLWKKKHFKSYQLATTLGLWLIPFTVSLYKSYYRFVFIWTIFTIVTGYYFIQSTKAQISMSTPRQVYRWFLIIHQLSYILGIVGYLILMATIIGLNLIFAIKTSTSMDWGIYLLFYGLYYGVLGRDVAHMCTDRMACKIG</sequence>
<organism evidence="1 2">
    <name type="scientific">Panagrolaimus sp. JU765</name>
    <dbReference type="NCBI Taxonomy" id="591449"/>
    <lineage>
        <taxon>Eukaryota</taxon>
        <taxon>Metazoa</taxon>
        <taxon>Ecdysozoa</taxon>
        <taxon>Nematoda</taxon>
        <taxon>Chromadorea</taxon>
        <taxon>Rhabditida</taxon>
        <taxon>Tylenchina</taxon>
        <taxon>Panagrolaimomorpha</taxon>
        <taxon>Panagrolaimoidea</taxon>
        <taxon>Panagrolaimidae</taxon>
        <taxon>Panagrolaimus</taxon>
    </lineage>
</organism>